<evidence type="ECO:0000313" key="3">
    <source>
        <dbReference type="EMBL" id="KAK0047461.1"/>
    </source>
</evidence>
<keyword evidence="1" id="KW-0472">Membrane</keyword>
<name>A0AAD8B3Q3_BIOPF</name>
<protein>
    <recommendedName>
        <fullName evidence="5">SUEL-type lectin domain-containing protein</fullName>
    </recommendedName>
</protein>
<feature type="transmembrane region" description="Helical" evidence="1">
    <location>
        <begin position="273"/>
        <end position="294"/>
    </location>
</feature>
<dbReference type="EMBL" id="JASAOG010000151">
    <property type="protein sequence ID" value="KAK0047461.1"/>
    <property type="molecule type" value="Genomic_DNA"/>
</dbReference>
<gene>
    <name evidence="3" type="ORF">Bpfe_023168</name>
</gene>
<sequence>MLFVKQVLSLNLLIACVIAAEKKEDKIHTEVFNVNYPFPRQEKKCTNRGILLQYFRLLADGCESDSKMPIFLDGNISFLWIDLQRRCTGKNKCNMKNFVLPTLYFRCNNNTDVLASKFDVAFSCEPLKGESVYSVTINSTAIIKDLDKPKYLVHNDLSNDSNYIVCTIKALENKNISIQLLYVDWNMAPKCDDSQENVPIGNTVYSCQNSTHIMSEQTFKTEARIGMFKQRGLVWIKFKVNIAHNLKCEIQTIVINKTKERPSDTEVLNIPKIFVPVVVLFILLVVCGLLLYRLRYARGGRQRSTHEYGDYSTINENYMTSPTTTESQGAYYHVDTEMLLLQSSTTAYKDLQKEANTLAANVYQVTLTNDDQTYAEVNKKPKSIQTQVQVNASSSQVSSSEDLSAKGDNVYAHLAHLQGKKETDNIYNS</sequence>
<keyword evidence="1" id="KW-1133">Transmembrane helix</keyword>
<dbReference type="PROSITE" id="PS51257">
    <property type="entry name" value="PROKAR_LIPOPROTEIN"/>
    <property type="match status" value="1"/>
</dbReference>
<organism evidence="3 4">
    <name type="scientific">Biomphalaria pfeifferi</name>
    <name type="common">Bloodfluke planorb</name>
    <name type="synonym">Freshwater snail</name>
    <dbReference type="NCBI Taxonomy" id="112525"/>
    <lineage>
        <taxon>Eukaryota</taxon>
        <taxon>Metazoa</taxon>
        <taxon>Spiralia</taxon>
        <taxon>Lophotrochozoa</taxon>
        <taxon>Mollusca</taxon>
        <taxon>Gastropoda</taxon>
        <taxon>Heterobranchia</taxon>
        <taxon>Euthyneura</taxon>
        <taxon>Panpulmonata</taxon>
        <taxon>Hygrophila</taxon>
        <taxon>Lymnaeoidea</taxon>
        <taxon>Planorbidae</taxon>
        <taxon>Biomphalaria</taxon>
    </lineage>
</organism>
<feature type="chain" id="PRO_5042227700" description="SUEL-type lectin domain-containing protein" evidence="2">
    <location>
        <begin position="20"/>
        <end position="429"/>
    </location>
</feature>
<evidence type="ECO:0000256" key="1">
    <source>
        <dbReference type="SAM" id="Phobius"/>
    </source>
</evidence>
<reference evidence="3" key="1">
    <citation type="journal article" date="2023" name="PLoS Negl. Trop. Dis.">
        <title>A genome sequence for Biomphalaria pfeifferi, the major vector snail for the human-infecting parasite Schistosoma mansoni.</title>
        <authorList>
            <person name="Bu L."/>
            <person name="Lu L."/>
            <person name="Laidemitt M.R."/>
            <person name="Zhang S.M."/>
            <person name="Mutuku M."/>
            <person name="Mkoji G."/>
            <person name="Steinauer M."/>
            <person name="Loker E.S."/>
        </authorList>
    </citation>
    <scope>NUCLEOTIDE SEQUENCE</scope>
    <source>
        <strain evidence="3">KasaAsao</strain>
    </source>
</reference>
<proteinExistence type="predicted"/>
<accession>A0AAD8B3Q3</accession>
<keyword evidence="4" id="KW-1185">Reference proteome</keyword>
<keyword evidence="1" id="KW-0812">Transmembrane</keyword>
<reference evidence="3" key="2">
    <citation type="submission" date="2023-04" db="EMBL/GenBank/DDBJ databases">
        <authorList>
            <person name="Bu L."/>
            <person name="Lu L."/>
            <person name="Laidemitt M.R."/>
            <person name="Zhang S.M."/>
            <person name="Mutuku M."/>
            <person name="Mkoji G."/>
            <person name="Steinauer M."/>
            <person name="Loker E.S."/>
        </authorList>
    </citation>
    <scope>NUCLEOTIDE SEQUENCE</scope>
    <source>
        <strain evidence="3">KasaAsao</strain>
        <tissue evidence="3">Whole Snail</tissue>
    </source>
</reference>
<evidence type="ECO:0000313" key="4">
    <source>
        <dbReference type="Proteomes" id="UP001233172"/>
    </source>
</evidence>
<evidence type="ECO:0008006" key="5">
    <source>
        <dbReference type="Google" id="ProtNLM"/>
    </source>
</evidence>
<comment type="caution">
    <text evidence="3">The sequence shown here is derived from an EMBL/GenBank/DDBJ whole genome shotgun (WGS) entry which is preliminary data.</text>
</comment>
<dbReference type="Proteomes" id="UP001233172">
    <property type="component" value="Unassembled WGS sequence"/>
</dbReference>
<keyword evidence="2" id="KW-0732">Signal</keyword>
<evidence type="ECO:0000256" key="2">
    <source>
        <dbReference type="SAM" id="SignalP"/>
    </source>
</evidence>
<feature type="signal peptide" evidence="2">
    <location>
        <begin position="1"/>
        <end position="19"/>
    </location>
</feature>
<dbReference type="AlphaFoldDB" id="A0AAD8B3Q3"/>